<dbReference type="Gene3D" id="1.10.260.40">
    <property type="entry name" value="lambda repressor-like DNA-binding domains"/>
    <property type="match status" value="1"/>
</dbReference>
<dbReference type="InterPro" id="IPR001387">
    <property type="entry name" value="Cro/C1-type_HTH"/>
</dbReference>
<gene>
    <name evidence="1" type="ORF">JOF57_001654</name>
</gene>
<dbReference type="SUPFAM" id="SSF47413">
    <property type="entry name" value="lambda repressor-like DNA-binding domains"/>
    <property type="match status" value="1"/>
</dbReference>
<protein>
    <submittedName>
        <fullName evidence="1">Transcriptional regulator with XRE-family HTH domain</fullName>
    </submittedName>
</protein>
<evidence type="ECO:0000313" key="2">
    <source>
        <dbReference type="Proteomes" id="UP000694460"/>
    </source>
</evidence>
<name>A0ABS4ZQI9_9MYCO</name>
<dbReference type="EMBL" id="JAGIOP010000001">
    <property type="protein sequence ID" value="MBP2451769.1"/>
    <property type="molecule type" value="Genomic_DNA"/>
</dbReference>
<reference evidence="1 2" key="1">
    <citation type="submission" date="2021-03" db="EMBL/GenBank/DDBJ databases">
        <title>Sequencing the genomes of 1000 actinobacteria strains.</title>
        <authorList>
            <person name="Klenk H.-P."/>
        </authorList>
    </citation>
    <scope>NUCLEOTIDE SEQUENCE [LARGE SCALE GENOMIC DNA]</scope>
    <source>
        <strain evidence="1 2">DSM 46713</strain>
    </source>
</reference>
<proteinExistence type="predicted"/>
<dbReference type="CDD" id="cd00093">
    <property type="entry name" value="HTH_XRE"/>
    <property type="match status" value="1"/>
</dbReference>
<evidence type="ECO:0000313" key="1">
    <source>
        <dbReference type="EMBL" id="MBP2451769.1"/>
    </source>
</evidence>
<dbReference type="InterPro" id="IPR010982">
    <property type="entry name" value="Lambda_DNA-bd_dom_sf"/>
</dbReference>
<keyword evidence="2" id="KW-1185">Reference proteome</keyword>
<dbReference type="Proteomes" id="UP000694460">
    <property type="component" value="Unassembled WGS sequence"/>
</dbReference>
<accession>A0ABS4ZQI9</accession>
<comment type="caution">
    <text evidence="1">The sequence shown here is derived from an EMBL/GenBank/DDBJ whole genome shotgun (WGS) entry which is preliminary data.</text>
</comment>
<organism evidence="1 2">
    <name type="scientific">Mycolicibacterium lutetiense</name>
    <dbReference type="NCBI Taxonomy" id="1641992"/>
    <lineage>
        <taxon>Bacteria</taxon>
        <taxon>Bacillati</taxon>
        <taxon>Actinomycetota</taxon>
        <taxon>Actinomycetes</taxon>
        <taxon>Mycobacteriales</taxon>
        <taxon>Mycobacteriaceae</taxon>
        <taxon>Mycolicibacterium</taxon>
    </lineage>
</organism>
<sequence length="241" mass="26674">MSNDDSGWHRLGAALRQARIDSGYPRMEAFAEQCGVSIRVLSDLEAGRRTNFSSRVLGRLEAGVGWPPGTMDQIVADPEFTPPGPEIGSDFLFRPPNYDRRPVPVDVAAVERAIAVLDSFTRKRSASRARKRGSDAAHDDSAVDQIGAALVALSWPYVIRLVEDNCLPSNALHPGVRPLYETFLAISGDLAPNDPSSRYAQWLAGDVTDVGETLRQRYTQRWTESRNVRRGRLTEHTEAED</sequence>
<dbReference type="RefSeq" id="WP_234802092.1">
    <property type="nucleotide sequence ID" value="NZ_JAGIOP010000001.1"/>
</dbReference>